<evidence type="ECO:0000256" key="1">
    <source>
        <dbReference type="ARBA" id="ARBA00006754"/>
    </source>
</evidence>
<dbReference type="Pfam" id="PF13556">
    <property type="entry name" value="HTH_30"/>
    <property type="match status" value="1"/>
</dbReference>
<gene>
    <name evidence="4" type="ORF">E1298_12190</name>
</gene>
<dbReference type="Pfam" id="PF17853">
    <property type="entry name" value="GGDEF_2"/>
    <property type="match status" value="1"/>
</dbReference>
<evidence type="ECO:0000313" key="5">
    <source>
        <dbReference type="Proteomes" id="UP000294513"/>
    </source>
</evidence>
<dbReference type="InterPro" id="IPR042070">
    <property type="entry name" value="PucR_C-HTH_sf"/>
</dbReference>
<protein>
    <recommendedName>
        <fullName evidence="6">PucR family transcriptional regulator</fullName>
    </recommendedName>
</protein>
<comment type="caution">
    <text evidence="4">The sequence shown here is derived from an EMBL/GenBank/DDBJ whole genome shotgun (WGS) entry which is preliminary data.</text>
</comment>
<accession>A0A4R5BXY5</accession>
<evidence type="ECO:0008006" key="6">
    <source>
        <dbReference type="Google" id="ProtNLM"/>
    </source>
</evidence>
<dbReference type="OrthoDB" id="4534407at2"/>
<proteinExistence type="inferred from homology"/>
<dbReference type="AlphaFoldDB" id="A0A4R5BXY5"/>
<sequence length="418" mass="45354">MGSELQRLVDALGHSLKRNVSVDDPTMHQIAFSSHVYEPIDLLRQRTILRKDLPAEVAAWLRSAGAFNARGPLRPPLNEGIGGTEQRLCLPIRRNGQLVGFLWILEGETGLSDVELATALGAADSLAVVMQREQLAGELHRAQARELTTELIFASEASARRAAAEKLLEAELFVPNEPLFVLVVSLHAGRRAMSDEERGALEARLDGTGRRLSERRHLGLARRDHGLLVLSDRDPLIGGRARDGLCQDLLADLVRDLPGTAPLIGVGDVVDDLADACRSHRDAERAARVARLVDGLGTIVRADQLGVYGVLARIPEEELSASSVPRGLLDLLSSGAKGKQLIDTLEAYLENAGDGPATAEQLFVHRTTLYYRLQRIEELTGARLSNGGDRLAFHLGLKIATLLGLRSASADEPVRRTP</sequence>
<evidence type="ECO:0000259" key="3">
    <source>
        <dbReference type="Pfam" id="PF17853"/>
    </source>
</evidence>
<dbReference type="Gene3D" id="1.10.10.2840">
    <property type="entry name" value="PucR C-terminal helix-turn-helix domain"/>
    <property type="match status" value="1"/>
</dbReference>
<keyword evidence="5" id="KW-1185">Reference proteome</keyword>
<dbReference type="Proteomes" id="UP000294513">
    <property type="component" value="Unassembled WGS sequence"/>
</dbReference>
<dbReference type="PANTHER" id="PTHR33744">
    <property type="entry name" value="CARBOHYDRATE DIACID REGULATOR"/>
    <property type="match status" value="1"/>
</dbReference>
<dbReference type="PANTHER" id="PTHR33744:SF1">
    <property type="entry name" value="DNA-BINDING TRANSCRIPTIONAL ACTIVATOR ADER"/>
    <property type="match status" value="1"/>
</dbReference>
<organism evidence="4 5">
    <name type="scientific">Actinomadura rubrisoli</name>
    <dbReference type="NCBI Taxonomy" id="2530368"/>
    <lineage>
        <taxon>Bacteria</taxon>
        <taxon>Bacillati</taxon>
        <taxon>Actinomycetota</taxon>
        <taxon>Actinomycetes</taxon>
        <taxon>Streptosporangiales</taxon>
        <taxon>Thermomonosporaceae</taxon>
        <taxon>Actinomadura</taxon>
    </lineage>
</organism>
<feature type="domain" description="CdaR GGDEF-like" evidence="3">
    <location>
        <begin position="175"/>
        <end position="289"/>
    </location>
</feature>
<feature type="domain" description="PucR C-terminal helix-turn-helix" evidence="2">
    <location>
        <begin position="341"/>
        <end position="399"/>
    </location>
</feature>
<dbReference type="RefSeq" id="WP_131892451.1">
    <property type="nucleotide sequence ID" value="NZ_SMKU01000046.1"/>
</dbReference>
<dbReference type="InterPro" id="IPR041522">
    <property type="entry name" value="CdaR_GGDEF"/>
</dbReference>
<reference evidence="4 5" key="1">
    <citation type="submission" date="2019-03" db="EMBL/GenBank/DDBJ databases">
        <title>Draft genome sequences of novel Actinobacteria.</title>
        <authorList>
            <person name="Sahin N."/>
            <person name="Ay H."/>
            <person name="Saygin H."/>
        </authorList>
    </citation>
    <scope>NUCLEOTIDE SEQUENCE [LARGE SCALE GENOMIC DNA]</scope>
    <source>
        <strain evidence="4 5">H3C3</strain>
    </source>
</reference>
<dbReference type="InterPro" id="IPR051448">
    <property type="entry name" value="CdaR-like_regulators"/>
</dbReference>
<evidence type="ECO:0000259" key="2">
    <source>
        <dbReference type="Pfam" id="PF13556"/>
    </source>
</evidence>
<evidence type="ECO:0000313" key="4">
    <source>
        <dbReference type="EMBL" id="TDD91135.1"/>
    </source>
</evidence>
<name>A0A4R5BXY5_9ACTN</name>
<comment type="similarity">
    <text evidence="1">Belongs to the CdaR family.</text>
</comment>
<dbReference type="EMBL" id="SMKU01000046">
    <property type="protein sequence ID" value="TDD91135.1"/>
    <property type="molecule type" value="Genomic_DNA"/>
</dbReference>
<dbReference type="InterPro" id="IPR025736">
    <property type="entry name" value="PucR_C-HTH_dom"/>
</dbReference>